<evidence type="ECO:0000256" key="4">
    <source>
        <dbReference type="ARBA" id="ARBA00023163"/>
    </source>
</evidence>
<accession>A0A380K4Y3</accession>
<dbReference type="InterPro" id="IPR036244">
    <property type="entry name" value="TipA-like_antibiotic-bd"/>
</dbReference>
<dbReference type="InterPro" id="IPR012925">
    <property type="entry name" value="TipAS_dom"/>
</dbReference>
<dbReference type="Pfam" id="PF13411">
    <property type="entry name" value="MerR_1"/>
    <property type="match status" value="1"/>
</dbReference>
<evidence type="ECO:0000256" key="1">
    <source>
        <dbReference type="ARBA" id="ARBA00023015"/>
    </source>
</evidence>
<reference evidence="6 7" key="1">
    <citation type="submission" date="2018-06" db="EMBL/GenBank/DDBJ databases">
        <authorList>
            <consortium name="Pathogen Informatics"/>
            <person name="Doyle S."/>
        </authorList>
    </citation>
    <scope>NUCLEOTIDE SEQUENCE [LARGE SCALE GENOMIC DNA]</scope>
    <source>
        <strain evidence="6 7">NCTC12224</strain>
    </source>
</reference>
<dbReference type="CDD" id="cd01106">
    <property type="entry name" value="HTH_TipAL-Mta"/>
    <property type="match status" value="1"/>
</dbReference>
<gene>
    <name evidence="6" type="primary">mta</name>
    <name evidence="6" type="ORF">NCTC12224_00659</name>
</gene>
<evidence type="ECO:0000259" key="5">
    <source>
        <dbReference type="PROSITE" id="PS50937"/>
    </source>
</evidence>
<dbReference type="RefSeq" id="WP_115268226.1">
    <property type="nucleotide sequence ID" value="NZ_JBNPNB010000010.1"/>
</dbReference>
<dbReference type="SUPFAM" id="SSF89082">
    <property type="entry name" value="Antibiotic binding domain of TipA-like multidrug resistance regulators"/>
    <property type="match status" value="1"/>
</dbReference>
<evidence type="ECO:0000256" key="2">
    <source>
        <dbReference type="ARBA" id="ARBA00023125"/>
    </source>
</evidence>
<feature type="domain" description="HTH merR-type" evidence="5">
    <location>
        <begin position="1"/>
        <end position="70"/>
    </location>
</feature>
<dbReference type="PROSITE" id="PS50937">
    <property type="entry name" value="HTH_MERR_2"/>
    <property type="match status" value="1"/>
</dbReference>
<dbReference type="GeneID" id="78356108"/>
<dbReference type="SMART" id="SM00422">
    <property type="entry name" value="HTH_MERR"/>
    <property type="match status" value="1"/>
</dbReference>
<dbReference type="PANTHER" id="PTHR30204">
    <property type="entry name" value="REDOX-CYCLING DRUG-SENSING TRANSCRIPTIONAL ACTIVATOR SOXR"/>
    <property type="match status" value="1"/>
</dbReference>
<keyword evidence="1" id="KW-0805">Transcription regulation</keyword>
<dbReference type="InterPro" id="IPR000551">
    <property type="entry name" value="MerR-type_HTH_dom"/>
</dbReference>
<keyword evidence="3" id="KW-0010">Activator</keyword>
<keyword evidence="2" id="KW-0238">DNA-binding</keyword>
<organism evidence="6 7">
    <name type="scientific">Streptococcus hyointestinalis</name>
    <dbReference type="NCBI Taxonomy" id="1337"/>
    <lineage>
        <taxon>Bacteria</taxon>
        <taxon>Bacillati</taxon>
        <taxon>Bacillota</taxon>
        <taxon>Bacilli</taxon>
        <taxon>Lactobacillales</taxon>
        <taxon>Streptococcaceae</taxon>
        <taxon>Streptococcus</taxon>
    </lineage>
</organism>
<sequence length="236" mass="27149">MKTVKEVSHLSGVSIRTLHYYDKIGLLKPTIVAENGYRYYDGTALSRLQMILYFRDLSFPLETIKTLLMCSRDDRYILLGQQLASLQQESRALTQKINRLKHLQEKKGGLTMLSYTKEEVLAFQKEAKEKWGDTEAYQDFAKRTQEELPSAVDDLRLLFVSFGRMQDLPADTEEVQAQVKALKDYISEHFYECTDDILKGLGELYVTDQRFTDFIDQAGGRGTANYVNKAIAIYVK</sequence>
<evidence type="ECO:0000256" key="3">
    <source>
        <dbReference type="ARBA" id="ARBA00023159"/>
    </source>
</evidence>
<proteinExistence type="predicted"/>
<dbReference type="AlphaFoldDB" id="A0A380K4Y3"/>
<dbReference type="GO" id="GO:0003700">
    <property type="term" value="F:DNA-binding transcription factor activity"/>
    <property type="evidence" value="ECO:0007669"/>
    <property type="project" value="InterPro"/>
</dbReference>
<dbReference type="PANTHER" id="PTHR30204:SF90">
    <property type="entry name" value="HTH-TYPE TRANSCRIPTIONAL ACTIVATOR MTA"/>
    <property type="match status" value="1"/>
</dbReference>
<name>A0A380K4Y3_9STRE</name>
<dbReference type="InterPro" id="IPR047057">
    <property type="entry name" value="MerR_fam"/>
</dbReference>
<dbReference type="Proteomes" id="UP000254924">
    <property type="component" value="Unassembled WGS sequence"/>
</dbReference>
<dbReference type="Pfam" id="PF07739">
    <property type="entry name" value="TipAS"/>
    <property type="match status" value="1"/>
</dbReference>
<evidence type="ECO:0000313" key="7">
    <source>
        <dbReference type="Proteomes" id="UP000254924"/>
    </source>
</evidence>
<dbReference type="OrthoDB" id="9814833at2"/>
<keyword evidence="4" id="KW-0804">Transcription</keyword>
<dbReference type="Gene3D" id="1.10.1660.10">
    <property type="match status" value="1"/>
</dbReference>
<protein>
    <submittedName>
        <fullName evidence="6">Transcriptional regulator, MerR family</fullName>
    </submittedName>
</protein>
<evidence type="ECO:0000313" key="6">
    <source>
        <dbReference type="EMBL" id="SUN59972.1"/>
    </source>
</evidence>
<dbReference type="Gene3D" id="1.10.490.50">
    <property type="entry name" value="Antibiotic binding domain of TipA-like multidrug resistance regulators"/>
    <property type="match status" value="1"/>
</dbReference>
<dbReference type="GO" id="GO:0003677">
    <property type="term" value="F:DNA binding"/>
    <property type="evidence" value="ECO:0007669"/>
    <property type="project" value="UniProtKB-KW"/>
</dbReference>
<dbReference type="InterPro" id="IPR009061">
    <property type="entry name" value="DNA-bd_dom_put_sf"/>
</dbReference>
<keyword evidence="7" id="KW-1185">Reference proteome</keyword>
<dbReference type="SUPFAM" id="SSF46955">
    <property type="entry name" value="Putative DNA-binding domain"/>
    <property type="match status" value="1"/>
</dbReference>
<dbReference type="EMBL" id="UHFN01000007">
    <property type="protein sequence ID" value="SUN59972.1"/>
    <property type="molecule type" value="Genomic_DNA"/>
</dbReference>